<evidence type="ECO:0008006" key="3">
    <source>
        <dbReference type="Google" id="ProtNLM"/>
    </source>
</evidence>
<dbReference type="AlphaFoldDB" id="A0A226HY18"/>
<dbReference type="Proteomes" id="UP000198336">
    <property type="component" value="Unassembled WGS sequence"/>
</dbReference>
<dbReference type="RefSeq" id="WP_089054521.1">
    <property type="nucleotide sequence ID" value="NZ_MUHA01000016.1"/>
</dbReference>
<gene>
    <name evidence="1" type="ORF">B0A75_11980</name>
</gene>
<protein>
    <recommendedName>
        <fullName evidence="3">Outer membrane protein beta-barrel domain-containing protein</fullName>
    </recommendedName>
</protein>
<sequence>MKNILVLFFLISFGTYAQKIRPFVGVLAYIDTDFDKSVFGDFKLGADYKLVYYLNPEIEINYMYGVLEKLTNRDDTGLVLSEYSKKVSAVNYSFCPKIILGNKNGDGSGYLQILPKYTYSSIEASVYRVSRNPSDLSKPIEEKEKISDNQHSFGIGLGYVVDFSDENSQSLALNIYFNNIDLGNALNMLK</sequence>
<accession>A0A226HY18</accession>
<keyword evidence="2" id="KW-1185">Reference proteome</keyword>
<proteinExistence type="predicted"/>
<name>A0A226HY18_9FLAO</name>
<reference evidence="1 2" key="1">
    <citation type="submission" date="2016-11" db="EMBL/GenBank/DDBJ databases">
        <title>Whole genomes of Flavobacteriaceae.</title>
        <authorList>
            <person name="Stine C."/>
            <person name="Li C."/>
            <person name="Tadesse D."/>
        </authorList>
    </citation>
    <scope>NUCLEOTIDE SEQUENCE [LARGE SCALE GENOMIC DNA]</scope>
    <source>
        <strain evidence="1 2">CCUG 59446</strain>
    </source>
</reference>
<organism evidence="1 2">
    <name type="scientific">Flavobacterium oncorhynchi</name>
    <dbReference type="NCBI Taxonomy" id="728056"/>
    <lineage>
        <taxon>Bacteria</taxon>
        <taxon>Pseudomonadati</taxon>
        <taxon>Bacteroidota</taxon>
        <taxon>Flavobacteriia</taxon>
        <taxon>Flavobacteriales</taxon>
        <taxon>Flavobacteriaceae</taxon>
        <taxon>Flavobacterium</taxon>
    </lineage>
</organism>
<evidence type="ECO:0000313" key="1">
    <source>
        <dbReference type="EMBL" id="OXA99139.1"/>
    </source>
</evidence>
<evidence type="ECO:0000313" key="2">
    <source>
        <dbReference type="Proteomes" id="UP000198336"/>
    </source>
</evidence>
<comment type="caution">
    <text evidence="1">The sequence shown here is derived from an EMBL/GenBank/DDBJ whole genome shotgun (WGS) entry which is preliminary data.</text>
</comment>
<dbReference type="EMBL" id="MUHA01000016">
    <property type="protein sequence ID" value="OXA99139.1"/>
    <property type="molecule type" value="Genomic_DNA"/>
</dbReference>